<evidence type="ECO:0000313" key="3">
    <source>
        <dbReference type="Proteomes" id="UP000824998"/>
    </source>
</evidence>
<dbReference type="InterPro" id="IPR001303">
    <property type="entry name" value="Aldolase_II/adducin_N"/>
</dbReference>
<evidence type="ECO:0000259" key="1">
    <source>
        <dbReference type="SMART" id="SM01007"/>
    </source>
</evidence>
<dbReference type="OrthoDB" id="3238794at2759"/>
<dbReference type="Gene3D" id="3.40.225.10">
    <property type="entry name" value="Class II aldolase/adducin N-terminal domain"/>
    <property type="match status" value="1"/>
</dbReference>
<dbReference type="GO" id="GO:0051015">
    <property type="term" value="F:actin filament binding"/>
    <property type="evidence" value="ECO:0007669"/>
    <property type="project" value="TreeGrafter"/>
</dbReference>
<organism evidence="2 3">
    <name type="scientific">Amylocarpus encephaloides</name>
    <dbReference type="NCBI Taxonomy" id="45428"/>
    <lineage>
        <taxon>Eukaryota</taxon>
        <taxon>Fungi</taxon>
        <taxon>Dikarya</taxon>
        <taxon>Ascomycota</taxon>
        <taxon>Pezizomycotina</taxon>
        <taxon>Leotiomycetes</taxon>
        <taxon>Helotiales</taxon>
        <taxon>Helotiales incertae sedis</taxon>
        <taxon>Amylocarpus</taxon>
    </lineage>
</organism>
<dbReference type="FunFam" id="3.40.225.10:FF:000009">
    <property type="entry name" value="Class II aldolase/adducin N-terminal"/>
    <property type="match status" value="1"/>
</dbReference>
<evidence type="ECO:0000313" key="2">
    <source>
        <dbReference type="EMBL" id="KAG9236217.1"/>
    </source>
</evidence>
<dbReference type="Proteomes" id="UP000824998">
    <property type="component" value="Unassembled WGS sequence"/>
</dbReference>
<dbReference type="SUPFAM" id="SSF53639">
    <property type="entry name" value="AraD/HMP-PK domain-like"/>
    <property type="match status" value="1"/>
</dbReference>
<keyword evidence="3" id="KW-1185">Reference proteome</keyword>
<dbReference type="AlphaFoldDB" id="A0A9P8C7E7"/>
<feature type="domain" description="Class II aldolase/adducin N-terminal" evidence="1">
    <location>
        <begin position="133"/>
        <end position="317"/>
    </location>
</feature>
<dbReference type="SMART" id="SM01007">
    <property type="entry name" value="Aldolase_II"/>
    <property type="match status" value="1"/>
</dbReference>
<dbReference type="InterPro" id="IPR036409">
    <property type="entry name" value="Aldolase_II/adducin_N_sf"/>
</dbReference>
<sequence>MSIATRSVLPHSWDKMSIGRSPSGNMISTSNARIDIKYINADYMLCWLLFNFIITWVQRHRLLNASDMAPSATAESTVAVDLKKDVAVSKQPEVYVHGAEDKTPLEAISHGPLVLPGIPTFATHVEHRRHILIHTAAVFRDFSRKGFTEGMSGHISVRDPEFPHYIWMNPLGKHFGLMTAGDLICLDYRTGKVVGGNKTKIANAAGFLIHSEIHKARPDVHAICHAHTNAGRAWAAFAKPLDMLSQDICTLYDSIAVYASYGGIVFASEEGQNIARALGPKNKAAILLNHGLFSVGSTVDEAGFLFGLLDRGCAIQLQAEAACNGNPGLKKHVISDEEAAYNRKMASEKNSLYAEMQPDLEYEFEMAGEGLIERGVEGMRIWGDEEV</sequence>
<comment type="caution">
    <text evidence="2">The sequence shown here is derived from an EMBL/GenBank/DDBJ whole genome shotgun (WGS) entry which is preliminary data.</text>
</comment>
<accession>A0A9P8C7E7</accession>
<reference evidence="2" key="1">
    <citation type="journal article" date="2021" name="IMA Fungus">
        <title>Genomic characterization of three marine fungi, including Emericellopsis atlantica sp. nov. with signatures of a generalist lifestyle and marine biomass degradation.</title>
        <authorList>
            <person name="Hagestad O.C."/>
            <person name="Hou L."/>
            <person name="Andersen J.H."/>
            <person name="Hansen E.H."/>
            <person name="Altermark B."/>
            <person name="Li C."/>
            <person name="Kuhnert E."/>
            <person name="Cox R.J."/>
            <person name="Crous P.W."/>
            <person name="Spatafora J.W."/>
            <person name="Lail K."/>
            <person name="Amirebrahimi M."/>
            <person name="Lipzen A."/>
            <person name="Pangilinan J."/>
            <person name="Andreopoulos W."/>
            <person name="Hayes R.D."/>
            <person name="Ng V."/>
            <person name="Grigoriev I.V."/>
            <person name="Jackson S.A."/>
            <person name="Sutton T.D.S."/>
            <person name="Dobson A.D.W."/>
            <person name="Rama T."/>
        </authorList>
    </citation>
    <scope>NUCLEOTIDE SEQUENCE</scope>
    <source>
        <strain evidence="2">TRa018bII</strain>
    </source>
</reference>
<dbReference type="PANTHER" id="PTHR10672:SF25">
    <property type="entry name" value="MEIOTICALLY UP-REGULATED GENE 14 PROTEIN"/>
    <property type="match status" value="1"/>
</dbReference>
<name>A0A9P8C7E7_9HELO</name>
<dbReference type="EMBL" id="MU251412">
    <property type="protein sequence ID" value="KAG9236217.1"/>
    <property type="molecule type" value="Genomic_DNA"/>
</dbReference>
<dbReference type="InterPro" id="IPR051017">
    <property type="entry name" value="Aldolase-II_Adducin_sf"/>
</dbReference>
<dbReference type="Pfam" id="PF00596">
    <property type="entry name" value="Aldolase_II"/>
    <property type="match status" value="1"/>
</dbReference>
<dbReference type="GO" id="GO:0005856">
    <property type="term" value="C:cytoskeleton"/>
    <property type="evidence" value="ECO:0007669"/>
    <property type="project" value="TreeGrafter"/>
</dbReference>
<protein>
    <submittedName>
        <fullName evidence="2">Class II aldolase/adducin N-terminal</fullName>
    </submittedName>
</protein>
<proteinExistence type="predicted"/>
<gene>
    <name evidence="2" type="ORF">BJ875DRAFT_457062</name>
</gene>
<dbReference type="PANTHER" id="PTHR10672">
    <property type="entry name" value="ADDUCIN"/>
    <property type="match status" value="1"/>
</dbReference>